<dbReference type="RefSeq" id="WP_263542268.1">
    <property type="nucleotide sequence ID" value="NZ_JAOVZO020000018.1"/>
</dbReference>
<dbReference type="AlphaFoldDB" id="A0A9X3YNK9"/>
<reference evidence="16" key="1">
    <citation type="submission" date="2023-02" db="EMBL/GenBank/DDBJ databases">
        <title>Tahibacter soli sp. nov. isolated from soil.</title>
        <authorList>
            <person name="Baek J.H."/>
            <person name="Lee J.K."/>
            <person name="Choi D.G."/>
            <person name="Jeon C.O."/>
        </authorList>
    </citation>
    <scope>NUCLEOTIDE SEQUENCE</scope>
    <source>
        <strain evidence="16">BL</strain>
    </source>
</reference>
<evidence type="ECO:0000256" key="4">
    <source>
        <dbReference type="ARBA" id="ARBA00011750"/>
    </source>
</evidence>
<gene>
    <name evidence="16" type="ORF">OD750_018375</name>
</gene>
<protein>
    <recommendedName>
        <fullName evidence="5">Biotin carboxylase</fullName>
    </recommendedName>
    <alternativeName>
        <fullName evidence="10">Acetyl-coenzyme A carboxylase biotin carboxylase subunit A</fullName>
    </alternativeName>
</protein>
<dbReference type="SMART" id="SM00878">
    <property type="entry name" value="Biotin_carb_C"/>
    <property type="match status" value="1"/>
</dbReference>
<dbReference type="FunFam" id="3.30.470.20:FF:000028">
    <property type="entry name" value="Methylcrotonoyl-CoA carboxylase subunit alpha, mitochondrial"/>
    <property type="match status" value="1"/>
</dbReference>
<dbReference type="PROSITE" id="PS00188">
    <property type="entry name" value="BIOTIN"/>
    <property type="match status" value="1"/>
</dbReference>
<dbReference type="InterPro" id="IPR000089">
    <property type="entry name" value="Biotin_lipoyl"/>
</dbReference>
<dbReference type="PROSITE" id="PS50979">
    <property type="entry name" value="BC"/>
    <property type="match status" value="1"/>
</dbReference>
<comment type="caution">
    <text evidence="16">The sequence shown here is derived from an EMBL/GenBank/DDBJ whole genome shotgun (WGS) entry which is preliminary data.</text>
</comment>
<dbReference type="InterPro" id="IPR011761">
    <property type="entry name" value="ATP-grasp"/>
</dbReference>
<dbReference type="PROSITE" id="PS50975">
    <property type="entry name" value="ATP_GRASP"/>
    <property type="match status" value="1"/>
</dbReference>
<evidence type="ECO:0000259" key="14">
    <source>
        <dbReference type="PROSITE" id="PS50975"/>
    </source>
</evidence>
<evidence type="ECO:0000313" key="17">
    <source>
        <dbReference type="Proteomes" id="UP001139971"/>
    </source>
</evidence>
<feature type="domain" description="Lipoyl-binding" evidence="13">
    <location>
        <begin position="575"/>
        <end position="653"/>
    </location>
</feature>
<evidence type="ECO:0000259" key="15">
    <source>
        <dbReference type="PROSITE" id="PS50979"/>
    </source>
</evidence>
<dbReference type="SUPFAM" id="SSF51230">
    <property type="entry name" value="Single hybrid motif"/>
    <property type="match status" value="1"/>
</dbReference>
<evidence type="ECO:0000256" key="6">
    <source>
        <dbReference type="ARBA" id="ARBA00022598"/>
    </source>
</evidence>
<evidence type="ECO:0000313" key="16">
    <source>
        <dbReference type="EMBL" id="MDC8014515.1"/>
    </source>
</evidence>
<dbReference type="SUPFAM" id="SSF51246">
    <property type="entry name" value="Rudiment single hybrid motif"/>
    <property type="match status" value="1"/>
</dbReference>
<dbReference type="Proteomes" id="UP001139971">
    <property type="component" value="Unassembled WGS sequence"/>
</dbReference>
<dbReference type="PANTHER" id="PTHR18866:SF33">
    <property type="entry name" value="METHYLCROTONOYL-COA CARBOXYLASE SUBUNIT ALPHA, MITOCHONDRIAL-RELATED"/>
    <property type="match status" value="1"/>
</dbReference>
<dbReference type="NCBIfam" id="NF006367">
    <property type="entry name" value="PRK08591.1"/>
    <property type="match status" value="1"/>
</dbReference>
<dbReference type="SUPFAM" id="SSF56059">
    <property type="entry name" value="Glutathione synthetase ATP-binding domain-like"/>
    <property type="match status" value="1"/>
</dbReference>
<evidence type="ECO:0000256" key="1">
    <source>
        <dbReference type="ARBA" id="ARBA00001953"/>
    </source>
</evidence>
<dbReference type="FunFam" id="3.40.50.20:FF:000010">
    <property type="entry name" value="Propionyl-CoA carboxylase subunit alpha"/>
    <property type="match status" value="1"/>
</dbReference>
<comment type="pathway">
    <text evidence="3">Lipid metabolism; malonyl-CoA biosynthesis; malonyl-CoA from acetyl-CoA: step 1/1.</text>
</comment>
<dbReference type="InterPro" id="IPR005482">
    <property type="entry name" value="Biotin_COase_C"/>
</dbReference>
<dbReference type="InterPro" id="IPR011054">
    <property type="entry name" value="Rudment_hybrid_motif"/>
</dbReference>
<comment type="subunit">
    <text evidence="4">Acetyl-CoA carboxylase is a heterohexamer of biotin carboxyl carrier protein, biotin carboxylase and the two subunits of carboxyl transferase in a 2:2 complex.</text>
</comment>
<dbReference type="InterPro" id="IPR016185">
    <property type="entry name" value="PreATP-grasp_dom_sf"/>
</dbReference>
<accession>A0A9X3YNK9</accession>
<dbReference type="Pfam" id="PF00364">
    <property type="entry name" value="Biotin_lipoyl"/>
    <property type="match status" value="1"/>
</dbReference>
<dbReference type="Pfam" id="PF00289">
    <property type="entry name" value="Biotin_carb_N"/>
    <property type="match status" value="1"/>
</dbReference>
<dbReference type="GO" id="GO:0004075">
    <property type="term" value="F:biotin carboxylase activity"/>
    <property type="evidence" value="ECO:0007669"/>
    <property type="project" value="UniProtKB-EC"/>
</dbReference>
<dbReference type="GO" id="GO:0005524">
    <property type="term" value="F:ATP binding"/>
    <property type="evidence" value="ECO:0007669"/>
    <property type="project" value="UniProtKB-UniRule"/>
</dbReference>
<dbReference type="GO" id="GO:0046872">
    <property type="term" value="F:metal ion binding"/>
    <property type="evidence" value="ECO:0007669"/>
    <property type="project" value="InterPro"/>
</dbReference>
<evidence type="ECO:0000256" key="7">
    <source>
        <dbReference type="ARBA" id="ARBA00022741"/>
    </source>
</evidence>
<evidence type="ECO:0000256" key="8">
    <source>
        <dbReference type="ARBA" id="ARBA00022840"/>
    </source>
</evidence>
<evidence type="ECO:0000259" key="13">
    <source>
        <dbReference type="PROSITE" id="PS50968"/>
    </source>
</evidence>
<dbReference type="FunFam" id="3.30.1490.20:FF:000003">
    <property type="entry name" value="acetyl-CoA carboxylase isoform X1"/>
    <property type="match status" value="1"/>
</dbReference>
<dbReference type="PANTHER" id="PTHR18866">
    <property type="entry name" value="CARBOXYLASE:PYRUVATE/ACETYL-COA/PROPIONYL-COA CARBOXYLASE"/>
    <property type="match status" value="1"/>
</dbReference>
<evidence type="ECO:0000256" key="5">
    <source>
        <dbReference type="ARBA" id="ARBA00017242"/>
    </source>
</evidence>
<organism evidence="16 17">
    <name type="scientific">Tahibacter soli</name>
    <dbReference type="NCBI Taxonomy" id="2983605"/>
    <lineage>
        <taxon>Bacteria</taxon>
        <taxon>Pseudomonadati</taxon>
        <taxon>Pseudomonadota</taxon>
        <taxon>Gammaproteobacteria</taxon>
        <taxon>Lysobacterales</taxon>
        <taxon>Rhodanobacteraceae</taxon>
        <taxon>Tahibacter</taxon>
    </lineage>
</organism>
<dbReference type="PROSITE" id="PS50968">
    <property type="entry name" value="BIOTINYL_LIPOYL"/>
    <property type="match status" value="1"/>
</dbReference>
<comment type="catalytic activity">
    <reaction evidence="11">
        <text>N(6)-biotinyl-L-lysyl-[protein] + hydrogencarbonate + ATP = N(6)-carboxybiotinyl-L-lysyl-[protein] + ADP + phosphate + H(+)</text>
        <dbReference type="Rhea" id="RHEA:13501"/>
        <dbReference type="Rhea" id="RHEA-COMP:10505"/>
        <dbReference type="Rhea" id="RHEA-COMP:10506"/>
        <dbReference type="ChEBI" id="CHEBI:15378"/>
        <dbReference type="ChEBI" id="CHEBI:17544"/>
        <dbReference type="ChEBI" id="CHEBI:30616"/>
        <dbReference type="ChEBI" id="CHEBI:43474"/>
        <dbReference type="ChEBI" id="CHEBI:83144"/>
        <dbReference type="ChEBI" id="CHEBI:83145"/>
        <dbReference type="ChEBI" id="CHEBI:456216"/>
        <dbReference type="EC" id="6.3.4.14"/>
    </reaction>
</comment>
<dbReference type="InterPro" id="IPR005479">
    <property type="entry name" value="CPAse_ATP-bd"/>
</dbReference>
<proteinExistence type="predicted"/>
<evidence type="ECO:0000256" key="11">
    <source>
        <dbReference type="ARBA" id="ARBA00048600"/>
    </source>
</evidence>
<evidence type="ECO:0000256" key="9">
    <source>
        <dbReference type="ARBA" id="ARBA00023267"/>
    </source>
</evidence>
<comment type="function">
    <text evidence="2">This protein is a component of the acetyl coenzyme A carboxylase complex; first, biotin carboxylase catalyzes the carboxylation of the carrier protein and then the transcarboxylase transfers the carboxyl group to form malonyl-CoA.</text>
</comment>
<evidence type="ECO:0000256" key="12">
    <source>
        <dbReference type="PROSITE-ProRule" id="PRU00409"/>
    </source>
</evidence>
<dbReference type="Gene3D" id="3.30.470.20">
    <property type="entry name" value="ATP-grasp fold, B domain"/>
    <property type="match status" value="1"/>
</dbReference>
<keyword evidence="7 12" id="KW-0547">Nucleotide-binding</keyword>
<dbReference type="Pfam" id="PF02785">
    <property type="entry name" value="Biotin_carb_C"/>
    <property type="match status" value="1"/>
</dbReference>
<feature type="domain" description="ATP-grasp" evidence="14">
    <location>
        <begin position="121"/>
        <end position="318"/>
    </location>
</feature>
<feature type="domain" description="Biotin carboxylation" evidence="15">
    <location>
        <begin position="2"/>
        <end position="449"/>
    </location>
</feature>
<keyword evidence="9" id="KW-0092">Biotin</keyword>
<dbReference type="InterPro" id="IPR005481">
    <property type="entry name" value="BC-like_N"/>
</dbReference>
<dbReference type="Gene3D" id="2.40.50.100">
    <property type="match status" value="1"/>
</dbReference>
<name>A0A9X3YNK9_9GAMM</name>
<dbReference type="Pfam" id="PF02786">
    <property type="entry name" value="CPSase_L_D2"/>
    <property type="match status" value="1"/>
</dbReference>
<keyword evidence="6 16" id="KW-0436">Ligase</keyword>
<dbReference type="InterPro" id="IPR001882">
    <property type="entry name" value="Biotin_BS"/>
</dbReference>
<dbReference type="PROSITE" id="PS00867">
    <property type="entry name" value="CPSASE_2"/>
    <property type="match status" value="1"/>
</dbReference>
<evidence type="ECO:0000256" key="10">
    <source>
        <dbReference type="ARBA" id="ARBA00033786"/>
    </source>
</evidence>
<dbReference type="InterPro" id="IPR050856">
    <property type="entry name" value="Biotin_carboxylase_complex"/>
</dbReference>
<evidence type="ECO:0000256" key="3">
    <source>
        <dbReference type="ARBA" id="ARBA00004956"/>
    </source>
</evidence>
<dbReference type="InterPro" id="IPR011764">
    <property type="entry name" value="Biotin_carboxylation_dom"/>
</dbReference>
<comment type="cofactor">
    <cofactor evidence="1">
        <name>biotin</name>
        <dbReference type="ChEBI" id="CHEBI:57586"/>
    </cofactor>
</comment>
<dbReference type="EMBL" id="JAOVZO020000018">
    <property type="protein sequence ID" value="MDC8014515.1"/>
    <property type="molecule type" value="Genomic_DNA"/>
</dbReference>
<evidence type="ECO:0000256" key="2">
    <source>
        <dbReference type="ARBA" id="ARBA00003761"/>
    </source>
</evidence>
<keyword evidence="17" id="KW-1185">Reference proteome</keyword>
<dbReference type="InterPro" id="IPR011053">
    <property type="entry name" value="Single_hybrid_motif"/>
</dbReference>
<dbReference type="SUPFAM" id="SSF52440">
    <property type="entry name" value="PreATP-grasp domain"/>
    <property type="match status" value="1"/>
</dbReference>
<sequence length="655" mass="69145">MHIGKVLIANRGEIAVRIARTCARLGVRTVAVYSDADRDAPHVRAADAAVAIGPAPAAASYLSIGRIVDAARASGADAVHPGYGFLSERADFAQAVLDAGLVFVGPDPAAIAAMGDKAEAKRRMRAAGVPCVPGYDGDAQDDATLIREAERIGVPVMIKAVAGGGGRGMRLVHDAARLCEALASARAEAASAFGDARLLLERAVTGARHVEIQVFGDRHGNVVHLGERDCSVQRRHQKIVEEAPSPALDDALRARMGNAAVAAAQAVGYVGAGTVEFLLARDGAFYFLEMNTRLQVEHPVTERVYGVDLVEWQLRVAQGEPLPMSQADVLARRAGHAIEVRLCAEDAAAGFLPQTGTVLAWSAPVGEGVRVDHGVRDGLVVGAHYDSMLAKVIAHGATREDARRRLAAALERTVLLGIATNRDYLRRIVEHEVFAAGDADTGFIENRLAQPAPGASASHHALAAVALVECDARALARDAGFEPSLAGWNTVSRVVLQHEGATRPAQVRAEGATRRIVRFDDGSTHVVDVHDCDEGRLRYGHNGVDATAAFARDGDALWIDFGDRCGVWRDVTYAPATRADAASDGRIAAPIDGRVVAVQAQPGAVVRKGDVLVVLEAMKMEFRIASRVDGTVESVACAVGMQVRARQELAVVAAL</sequence>
<dbReference type="CDD" id="cd06850">
    <property type="entry name" value="biotinyl_domain"/>
    <property type="match status" value="1"/>
</dbReference>
<keyword evidence="8 12" id="KW-0067">ATP-binding</keyword>